<feature type="transmembrane region" description="Helical" evidence="6">
    <location>
        <begin position="303"/>
        <end position="325"/>
    </location>
</feature>
<dbReference type="EMBL" id="RCVZ01000015">
    <property type="protein sequence ID" value="RLQ93343.1"/>
    <property type="molecule type" value="Genomic_DNA"/>
</dbReference>
<accession>A0A3L7JRB1</accession>
<evidence type="ECO:0000256" key="1">
    <source>
        <dbReference type="ARBA" id="ARBA00004141"/>
    </source>
</evidence>
<keyword evidence="8" id="KW-1185">Reference proteome</keyword>
<evidence type="ECO:0000313" key="8">
    <source>
        <dbReference type="Proteomes" id="UP000276770"/>
    </source>
</evidence>
<feature type="transmembrane region" description="Helical" evidence="6">
    <location>
        <begin position="395"/>
        <end position="417"/>
    </location>
</feature>
<proteinExistence type="inferred from homology"/>
<sequence>MKLKRFLPKKGSHTENKREAGTGIEQKRDEIRSIFHAPSNKDLVERNVYISSISNFGVIFYLKGTVNQEAIENQLIKSLLTNEASEMCGTIPEMVKDSILTNMEVNLTRNIVECIDSILSGNSLLIVDHEDMLVINTTGFEKRSVEKPENEHVLKGPKESFIESIAVNISLVRKQLKSQELITEYMNVGNKAVSQVGILYMNDVVGDGLVEKVKKRINEISIDQLQNLEILEQHLEERPYSIIPTLLYTERPDRAVAFLKEGHVVLLMDTSSSCLIAPVTFWSLFQTSEDSYSRWFYGNFSRLIRLMAIFVTVLTPALYIAITDFHEEMLPTDLVLSISATRQKVPFPAVFEIILLSVAFELIREGGVRVPSPIGPTIGIVGALILGQAAVQANIISPILVIVVALTGLASFAIPNLSFNYMIRLTTYLFLIAGSFFGLFGIAGCLTACIAYMASVTSFGVPFLAPMAPHYRSSKDLIVRPPMWKQWLRPFHVLPKEVQRMQKEEGNQSE</sequence>
<dbReference type="OrthoDB" id="9772630at2"/>
<keyword evidence="6" id="KW-1133">Transmembrane helix</keyword>
<dbReference type="GO" id="GO:0009847">
    <property type="term" value="P:spore germination"/>
    <property type="evidence" value="ECO:0007669"/>
    <property type="project" value="UniProtKB-UniRule"/>
</dbReference>
<dbReference type="InterPro" id="IPR004995">
    <property type="entry name" value="Spore_Ger"/>
</dbReference>
<feature type="region of interest" description="Disordered" evidence="5">
    <location>
        <begin position="1"/>
        <end position="23"/>
    </location>
</feature>
<feature type="compositionally biased region" description="Basic and acidic residues" evidence="5">
    <location>
        <begin position="12"/>
        <end position="23"/>
    </location>
</feature>
<name>A0A3L7JRB1_9BACI</name>
<dbReference type="AlphaFoldDB" id="A0A3L7JRB1"/>
<dbReference type="InterPro" id="IPR050768">
    <property type="entry name" value="UPF0353/GerABKA_families"/>
</dbReference>
<dbReference type="Proteomes" id="UP000276770">
    <property type="component" value="Unassembled WGS sequence"/>
</dbReference>
<evidence type="ECO:0000256" key="5">
    <source>
        <dbReference type="SAM" id="MobiDB-lite"/>
    </source>
</evidence>
<evidence type="ECO:0000256" key="4">
    <source>
        <dbReference type="PIRNR" id="PIRNR005690"/>
    </source>
</evidence>
<organism evidence="7 8">
    <name type="scientific">Falsibacillus albus</name>
    <dbReference type="NCBI Taxonomy" id="2478915"/>
    <lineage>
        <taxon>Bacteria</taxon>
        <taxon>Bacillati</taxon>
        <taxon>Bacillota</taxon>
        <taxon>Bacilli</taxon>
        <taxon>Bacillales</taxon>
        <taxon>Bacillaceae</taxon>
        <taxon>Falsibacillus</taxon>
    </lineage>
</organism>
<evidence type="ECO:0000256" key="6">
    <source>
        <dbReference type="SAM" id="Phobius"/>
    </source>
</evidence>
<comment type="similarity">
    <text evidence="2 4">Belongs to the GerABKA family.</text>
</comment>
<feature type="compositionally biased region" description="Basic residues" evidence="5">
    <location>
        <begin position="1"/>
        <end position="11"/>
    </location>
</feature>
<dbReference type="PANTHER" id="PTHR22550:SF5">
    <property type="entry name" value="LEUCINE ZIPPER PROTEIN 4"/>
    <property type="match status" value="1"/>
</dbReference>
<comment type="caution">
    <text evidence="7">The sequence shown here is derived from an EMBL/GenBank/DDBJ whole genome shotgun (WGS) entry which is preliminary data.</text>
</comment>
<comment type="subcellular location">
    <subcellularLocation>
        <location evidence="4">Cell membrane</location>
    </subcellularLocation>
    <subcellularLocation>
        <location evidence="1">Membrane</location>
        <topology evidence="1">Multi-pass membrane protein</topology>
    </subcellularLocation>
</comment>
<evidence type="ECO:0000313" key="7">
    <source>
        <dbReference type="EMBL" id="RLQ93343.1"/>
    </source>
</evidence>
<dbReference type="GO" id="GO:0005886">
    <property type="term" value="C:plasma membrane"/>
    <property type="evidence" value="ECO:0007669"/>
    <property type="project" value="UniProtKB-SubCell"/>
</dbReference>
<dbReference type="PANTHER" id="PTHR22550">
    <property type="entry name" value="SPORE GERMINATION PROTEIN"/>
    <property type="match status" value="1"/>
</dbReference>
<dbReference type="Pfam" id="PF03323">
    <property type="entry name" value="GerA"/>
    <property type="match status" value="1"/>
</dbReference>
<evidence type="ECO:0000256" key="2">
    <source>
        <dbReference type="ARBA" id="ARBA00005278"/>
    </source>
</evidence>
<feature type="transmembrane region" description="Helical" evidence="6">
    <location>
        <begin position="345"/>
        <end position="363"/>
    </location>
</feature>
<reference evidence="7 8" key="1">
    <citation type="submission" date="2018-10" db="EMBL/GenBank/DDBJ databases">
        <title>Falsibacillus sp. genome draft.</title>
        <authorList>
            <person name="Shi S."/>
        </authorList>
    </citation>
    <scope>NUCLEOTIDE SEQUENCE [LARGE SCALE GENOMIC DNA]</scope>
    <source>
        <strain evidence="7 8">GY 10110</strain>
    </source>
</reference>
<evidence type="ECO:0000256" key="3">
    <source>
        <dbReference type="ARBA" id="ARBA00023136"/>
    </source>
</evidence>
<dbReference type="PIRSF" id="PIRSF005690">
    <property type="entry name" value="GerBA"/>
    <property type="match status" value="1"/>
</dbReference>
<keyword evidence="3 4" id="KW-0472">Membrane</keyword>
<feature type="transmembrane region" description="Helical" evidence="6">
    <location>
        <begin position="370"/>
        <end position="389"/>
    </location>
</feature>
<feature type="transmembrane region" description="Helical" evidence="6">
    <location>
        <begin position="429"/>
        <end position="454"/>
    </location>
</feature>
<gene>
    <name evidence="7" type="ORF">D9X91_17935</name>
</gene>
<keyword evidence="6" id="KW-0812">Transmembrane</keyword>
<protein>
    <submittedName>
        <fullName evidence="7">Spore germination protein</fullName>
    </submittedName>
</protein>